<feature type="compositionally biased region" description="Polar residues" evidence="1">
    <location>
        <begin position="431"/>
        <end position="440"/>
    </location>
</feature>
<evidence type="ECO:0000313" key="3">
    <source>
        <dbReference type="Proteomes" id="UP001218188"/>
    </source>
</evidence>
<proteinExistence type="predicted"/>
<dbReference type="AlphaFoldDB" id="A0AAD6WU28"/>
<feature type="compositionally biased region" description="Basic and acidic residues" evidence="1">
    <location>
        <begin position="60"/>
        <end position="91"/>
    </location>
</feature>
<feature type="region of interest" description="Disordered" evidence="1">
    <location>
        <begin position="361"/>
        <end position="396"/>
    </location>
</feature>
<accession>A0AAD6WU28</accession>
<feature type="region of interest" description="Disordered" evidence="1">
    <location>
        <begin position="428"/>
        <end position="478"/>
    </location>
</feature>
<feature type="compositionally biased region" description="Acidic residues" evidence="1">
    <location>
        <begin position="443"/>
        <end position="473"/>
    </location>
</feature>
<dbReference type="EMBL" id="JARJCM010000245">
    <property type="protein sequence ID" value="KAJ7020979.1"/>
    <property type="molecule type" value="Genomic_DNA"/>
</dbReference>
<sequence length="527" mass="58863">MMPPKPKPPPTKVVCNCTVHGCSNQRGGFWAVTPTVYKQHKDAQHAADLRAMAVAQGAADRARLEAAQTHQEEERKKEAASKRAERQDERKRLRNSGIQEQADAALKDLQRMDREQAELLSQIQWAPDSLPARQKVARFTIDHQHIKLEMLGTLMDLVEQYDLELQKMQPPDGLALNLLHIGVRQLRDLSLRSQNLKRETFPGADVLRQEASCAIKAQTKAIEQAQRAWESAIQKEIERRASEATTYSTAHLYEPIPANALAPVQVILFMVVACSTVLSFSRRGCSWLFRMSHAAIFEIFKMSPGPSTPQMSFTENTFPRDLRTAVKNFRIDSKATTYAVCASCHYIYTPNDAEDLADESQEEAEIQMTREERGDDNGEAGCAGTEFTEGGEGNPVGYNNFATDTWEPRTNKYYRSLVNASDLDPAVVSGSLPTTGNESSPAMDDDFTDLPDLEEPEDTDEEPEAADYEEDLFAESPTLTRLDEGDVDLEMDEVPEWDLDGGDDYGSDSDYECTTTTNSYLISVNSI</sequence>
<gene>
    <name evidence="2" type="ORF">C8F04DRAFT_1195971</name>
</gene>
<feature type="region of interest" description="Disordered" evidence="1">
    <location>
        <begin position="60"/>
        <end position="102"/>
    </location>
</feature>
<protein>
    <submittedName>
        <fullName evidence="2">Uncharacterized protein</fullName>
    </submittedName>
</protein>
<dbReference type="Proteomes" id="UP001218188">
    <property type="component" value="Unassembled WGS sequence"/>
</dbReference>
<evidence type="ECO:0000256" key="1">
    <source>
        <dbReference type="SAM" id="MobiDB-lite"/>
    </source>
</evidence>
<name>A0AAD6WU28_9AGAR</name>
<organism evidence="2 3">
    <name type="scientific">Mycena alexandri</name>
    <dbReference type="NCBI Taxonomy" id="1745969"/>
    <lineage>
        <taxon>Eukaryota</taxon>
        <taxon>Fungi</taxon>
        <taxon>Dikarya</taxon>
        <taxon>Basidiomycota</taxon>
        <taxon>Agaricomycotina</taxon>
        <taxon>Agaricomycetes</taxon>
        <taxon>Agaricomycetidae</taxon>
        <taxon>Agaricales</taxon>
        <taxon>Marasmiineae</taxon>
        <taxon>Mycenaceae</taxon>
        <taxon>Mycena</taxon>
    </lineage>
</organism>
<evidence type="ECO:0000313" key="2">
    <source>
        <dbReference type="EMBL" id="KAJ7020979.1"/>
    </source>
</evidence>
<reference evidence="2" key="1">
    <citation type="submission" date="2023-03" db="EMBL/GenBank/DDBJ databases">
        <title>Massive genome expansion in bonnet fungi (Mycena s.s.) driven by repeated elements and novel gene families across ecological guilds.</title>
        <authorList>
            <consortium name="Lawrence Berkeley National Laboratory"/>
            <person name="Harder C.B."/>
            <person name="Miyauchi S."/>
            <person name="Viragh M."/>
            <person name="Kuo A."/>
            <person name="Thoen E."/>
            <person name="Andreopoulos B."/>
            <person name="Lu D."/>
            <person name="Skrede I."/>
            <person name="Drula E."/>
            <person name="Henrissat B."/>
            <person name="Morin E."/>
            <person name="Kohler A."/>
            <person name="Barry K."/>
            <person name="LaButti K."/>
            <person name="Morin E."/>
            <person name="Salamov A."/>
            <person name="Lipzen A."/>
            <person name="Mereny Z."/>
            <person name="Hegedus B."/>
            <person name="Baldrian P."/>
            <person name="Stursova M."/>
            <person name="Weitz H."/>
            <person name="Taylor A."/>
            <person name="Grigoriev I.V."/>
            <person name="Nagy L.G."/>
            <person name="Martin F."/>
            <person name="Kauserud H."/>
        </authorList>
    </citation>
    <scope>NUCLEOTIDE SEQUENCE</scope>
    <source>
        <strain evidence="2">CBHHK200</strain>
    </source>
</reference>
<keyword evidence="3" id="KW-1185">Reference proteome</keyword>
<comment type="caution">
    <text evidence="2">The sequence shown here is derived from an EMBL/GenBank/DDBJ whole genome shotgun (WGS) entry which is preliminary data.</text>
</comment>